<evidence type="ECO:0000313" key="2">
    <source>
        <dbReference type="Proteomes" id="UP000595703"/>
    </source>
</evidence>
<evidence type="ECO:0000313" key="1">
    <source>
        <dbReference type="EMBL" id="BBA99274.1"/>
    </source>
</evidence>
<gene>
    <name evidence="1" type="ORF">RVR_5821</name>
</gene>
<reference evidence="1 2" key="2">
    <citation type="journal article" date="2011" name="J. Antibiot.">
        <title>Furaquinocins I and J: novel polyketide isoprenoid hybrid compounds from Streptomyces reveromyceticus SN-593.</title>
        <authorList>
            <person name="Panthee S."/>
            <person name="Takahashi S."/>
            <person name="Takagi H."/>
            <person name="Nogawa T."/>
            <person name="Oowada E."/>
            <person name="Uramoto M."/>
            <person name="Osada H."/>
        </authorList>
    </citation>
    <scope>NUCLEOTIDE SEQUENCE [LARGE SCALE GENOMIC DNA]</scope>
    <source>
        <strain evidence="1 2">SN-593</strain>
    </source>
</reference>
<dbReference type="EMBL" id="AP018365">
    <property type="protein sequence ID" value="BBA99274.1"/>
    <property type="molecule type" value="Genomic_DNA"/>
</dbReference>
<proteinExistence type="predicted"/>
<organism evidence="1 2">
    <name type="scientific">Actinacidiphila reveromycinica</name>
    <dbReference type="NCBI Taxonomy" id="659352"/>
    <lineage>
        <taxon>Bacteria</taxon>
        <taxon>Bacillati</taxon>
        <taxon>Actinomycetota</taxon>
        <taxon>Actinomycetes</taxon>
        <taxon>Kitasatosporales</taxon>
        <taxon>Streptomycetaceae</taxon>
        <taxon>Actinacidiphila</taxon>
    </lineage>
</organism>
<name>A0A7U3VQ50_9ACTN</name>
<protein>
    <submittedName>
        <fullName evidence="1">Uncharacterized protein</fullName>
    </submittedName>
</protein>
<dbReference type="Proteomes" id="UP000595703">
    <property type="component" value="Chromosome"/>
</dbReference>
<reference evidence="1 2" key="4">
    <citation type="journal article" date="2020" name="Sci. Rep.">
        <title>beta-carboline chemical signals induce reveromycin production through a LuxR family regulator in Streptomyces sp. SN-593.</title>
        <authorList>
            <person name="Panthee S."/>
            <person name="Kito N."/>
            <person name="Hayashi T."/>
            <person name="Shimizu T."/>
            <person name="Ishikawa J."/>
            <person name="Hamamoto H."/>
            <person name="Osada H."/>
            <person name="Takahashi S."/>
        </authorList>
    </citation>
    <scope>NUCLEOTIDE SEQUENCE [LARGE SCALE GENOMIC DNA]</scope>
    <source>
        <strain evidence="1 2">SN-593</strain>
    </source>
</reference>
<reference evidence="1 2" key="3">
    <citation type="journal article" date="2011" name="Nat. Chem. Biol.">
        <title>Reveromycin A biosynthesis uses RevG and RevJ for stereospecific spiroacetal formation.</title>
        <authorList>
            <person name="Takahashi S."/>
            <person name="Toyoda A."/>
            <person name="Sekiyama Y."/>
            <person name="Takagi H."/>
            <person name="Nogawa T."/>
            <person name="Uramoto M."/>
            <person name="Suzuki R."/>
            <person name="Koshino H."/>
            <person name="Kumano T."/>
            <person name="Panthee S."/>
            <person name="Dairi T."/>
            <person name="Ishikawa J."/>
            <person name="Ikeda H."/>
            <person name="Sakaki Y."/>
            <person name="Osada H."/>
        </authorList>
    </citation>
    <scope>NUCLEOTIDE SEQUENCE [LARGE SCALE GENOMIC DNA]</scope>
    <source>
        <strain evidence="1 2">SN-593</strain>
    </source>
</reference>
<dbReference type="KEGG" id="arev:RVR_5821"/>
<dbReference type="AlphaFoldDB" id="A0A7U3VQ50"/>
<keyword evidence="2" id="KW-1185">Reference proteome</keyword>
<dbReference type="RefSeq" id="WP_202235290.1">
    <property type="nucleotide sequence ID" value="NZ_AP018365.1"/>
</dbReference>
<sequence>MSIVTLDDAKKQINIPADATEFDDEVQAYCDGITAVIEDYKREVIEPRTIREDIEHAGRSGRCFRLWSVPVISLTSLTSVTGSTVWDVSPTVLRVNSNTGLVRVLSGPAVRGLAEAVYQAGYQTIPDNYRRGALVALQHNWETRRGAAGGGVRNGVVGPEEVYDPRWSYSIPRKALEWLGAPRPVVG</sequence>
<accession>A0A7U3VQ50</accession>
<reference evidence="1 2" key="1">
    <citation type="journal article" date="2010" name="J. Bacteriol.">
        <title>Biochemical characterization of a novel indole prenyltransferase from Streptomyces sp. SN-593.</title>
        <authorList>
            <person name="Takahashi S."/>
            <person name="Takagi H."/>
            <person name="Toyoda A."/>
            <person name="Uramoto M."/>
            <person name="Nogawa T."/>
            <person name="Ueki M."/>
            <person name="Sakaki Y."/>
            <person name="Osada H."/>
        </authorList>
    </citation>
    <scope>NUCLEOTIDE SEQUENCE [LARGE SCALE GENOMIC DNA]</scope>
    <source>
        <strain evidence="1 2">SN-593</strain>
    </source>
</reference>